<dbReference type="EMBL" id="PVNP01000112">
    <property type="protein sequence ID" value="PRO73488.1"/>
    <property type="molecule type" value="Genomic_DNA"/>
</dbReference>
<dbReference type="OrthoDB" id="8548224at2"/>
<organism evidence="1 2">
    <name type="scientific">Alteromonas alba</name>
    <dbReference type="NCBI Taxonomy" id="2079529"/>
    <lineage>
        <taxon>Bacteria</taxon>
        <taxon>Pseudomonadati</taxon>
        <taxon>Pseudomonadota</taxon>
        <taxon>Gammaproteobacteria</taxon>
        <taxon>Alteromonadales</taxon>
        <taxon>Alteromonadaceae</taxon>
        <taxon>Alteromonas/Salinimonas group</taxon>
        <taxon>Alteromonas</taxon>
    </lineage>
</organism>
<evidence type="ECO:0000313" key="1">
    <source>
        <dbReference type="EMBL" id="PRO73488.1"/>
    </source>
</evidence>
<proteinExistence type="predicted"/>
<comment type="caution">
    <text evidence="1">The sequence shown here is derived from an EMBL/GenBank/DDBJ whole genome shotgun (WGS) entry which is preliminary data.</text>
</comment>
<accession>A0A2S9VAK8</accession>
<dbReference type="Proteomes" id="UP000238949">
    <property type="component" value="Unassembled WGS sequence"/>
</dbReference>
<evidence type="ECO:0000313" key="2">
    <source>
        <dbReference type="Proteomes" id="UP000238949"/>
    </source>
</evidence>
<name>A0A2S9VAK8_9ALTE</name>
<gene>
    <name evidence="1" type="ORF">C6Y40_11275</name>
</gene>
<protein>
    <recommendedName>
        <fullName evidence="3">Bacterial mobilisation domain-containing protein</fullName>
    </recommendedName>
</protein>
<evidence type="ECO:0008006" key="3">
    <source>
        <dbReference type="Google" id="ProtNLM"/>
    </source>
</evidence>
<reference evidence="2" key="1">
    <citation type="journal article" date="2020" name="Int. J. Syst. Evol. Microbiol.">
        <title>Alteromonas alba sp. nov., a marine bacterium isolated from the seawater of the West Pacific Ocean.</title>
        <authorList>
            <person name="Sun C."/>
            <person name="Wu Y.-H."/>
            <person name="Xamxidin M."/>
            <person name="Cheng H."/>
            <person name="Xu X.-W."/>
        </authorList>
    </citation>
    <scope>NUCLEOTIDE SEQUENCE [LARGE SCALE GENOMIC DNA]</scope>
    <source>
        <strain evidence="2">190</strain>
    </source>
</reference>
<dbReference type="RefSeq" id="WP_105934675.1">
    <property type="nucleotide sequence ID" value="NZ_PVNP01000112.1"/>
</dbReference>
<sequence>MIQNDNRTIRYPRTVRYSNAEWSHIMTKAALLNMKPTTFVRVRTLSDKLSDIEQVAIKQSQDKKEFAQLLCSLGASRLSQNINQIAFEMNAGTLIISPDITAKLNQASKDIQAMRSTLMSYLGRKR</sequence>
<keyword evidence="2" id="KW-1185">Reference proteome</keyword>
<dbReference type="AlphaFoldDB" id="A0A2S9VAK8"/>